<dbReference type="GO" id="GO:0022857">
    <property type="term" value="F:transmembrane transporter activity"/>
    <property type="evidence" value="ECO:0007669"/>
    <property type="project" value="InterPro"/>
</dbReference>
<organism evidence="14 15">
    <name type="scientific">Rhodopila globiformis</name>
    <name type="common">Rhodopseudomonas globiformis</name>
    <dbReference type="NCBI Taxonomy" id="1071"/>
    <lineage>
        <taxon>Bacteria</taxon>
        <taxon>Pseudomonadati</taxon>
        <taxon>Pseudomonadota</taxon>
        <taxon>Alphaproteobacteria</taxon>
        <taxon>Acetobacterales</taxon>
        <taxon>Acetobacteraceae</taxon>
        <taxon>Rhodopila</taxon>
    </lineage>
</organism>
<dbReference type="RefSeq" id="WP_104517373.1">
    <property type="nucleotide sequence ID" value="NZ_NHRY01000045.1"/>
</dbReference>
<evidence type="ECO:0000313" key="14">
    <source>
        <dbReference type="EMBL" id="PPQ37762.1"/>
    </source>
</evidence>
<keyword evidence="11 13" id="KW-0472">Membrane</keyword>
<evidence type="ECO:0000256" key="12">
    <source>
        <dbReference type="RuleBase" id="RU003879"/>
    </source>
</evidence>
<evidence type="ECO:0000256" key="1">
    <source>
        <dbReference type="ARBA" id="ARBA00003540"/>
    </source>
</evidence>
<dbReference type="GO" id="GO:0005886">
    <property type="term" value="C:plasma membrane"/>
    <property type="evidence" value="ECO:0007669"/>
    <property type="project" value="UniProtKB-SubCell"/>
</dbReference>
<keyword evidence="8 12" id="KW-0812">Transmembrane</keyword>
<reference evidence="14 15" key="1">
    <citation type="journal article" date="2018" name="Arch. Microbiol.">
        <title>New insights into the metabolic potential of the phototrophic purple bacterium Rhodopila globiformis DSM 161(T) from its draft genome sequence and evidence for a vanadium-dependent nitrogenase.</title>
        <authorList>
            <person name="Imhoff J.F."/>
            <person name="Rahn T."/>
            <person name="Kunzel S."/>
            <person name="Neulinger S.C."/>
        </authorList>
    </citation>
    <scope>NUCLEOTIDE SEQUENCE [LARGE SCALE GENOMIC DNA]</scope>
    <source>
        <strain evidence="14 15">DSM 161</strain>
    </source>
</reference>
<evidence type="ECO:0000256" key="13">
    <source>
        <dbReference type="SAM" id="Phobius"/>
    </source>
</evidence>
<dbReference type="PANTHER" id="PTHR30558">
    <property type="entry name" value="EXBD MEMBRANE COMPONENT OF PMF-DRIVEN MACROMOLECULE IMPORT SYSTEM"/>
    <property type="match status" value="1"/>
</dbReference>
<dbReference type="OrthoDB" id="9798629at2"/>
<keyword evidence="5 12" id="KW-0813">Transport</keyword>
<comment type="subcellular location">
    <subcellularLocation>
        <location evidence="2">Cell inner membrane</location>
        <topology evidence="2">Single-pass type II membrane protein</topology>
    </subcellularLocation>
    <subcellularLocation>
        <location evidence="12">Cell membrane</location>
        <topology evidence="12">Single-pass type II membrane protein</topology>
    </subcellularLocation>
</comment>
<proteinExistence type="inferred from homology"/>
<gene>
    <name evidence="14" type="ORF">CCS01_03060</name>
</gene>
<evidence type="ECO:0000256" key="4">
    <source>
        <dbReference type="ARBA" id="ARBA00011471"/>
    </source>
</evidence>
<comment type="function">
    <text evidence="1">Involved in the TonB-dependent energy-dependent transport of various receptor-bound substrates.</text>
</comment>
<comment type="similarity">
    <text evidence="3 12">Belongs to the ExbD/TolR family.</text>
</comment>
<sequence length="145" mass="15633">MRPDSFVPDSFVADGAEQPMAEINMIPMIDVMLVLLVVFILTAPLLAQAVKVDLPREVAAADSPLPADITLSVDKDGQVWWDTAAVTPAELDRRLDDAGRQADPPEVRIRADRAVDYGHVADVMALAARKGLHRLAFVSDPAPAP</sequence>
<evidence type="ECO:0000256" key="8">
    <source>
        <dbReference type="ARBA" id="ARBA00022692"/>
    </source>
</evidence>
<evidence type="ECO:0000256" key="9">
    <source>
        <dbReference type="ARBA" id="ARBA00022927"/>
    </source>
</evidence>
<comment type="subunit">
    <text evidence="4">The accessory proteins ExbB and ExbD seem to form a complex with TonB.</text>
</comment>
<dbReference type="Proteomes" id="UP000239724">
    <property type="component" value="Unassembled WGS sequence"/>
</dbReference>
<evidence type="ECO:0000313" key="15">
    <source>
        <dbReference type="Proteomes" id="UP000239724"/>
    </source>
</evidence>
<comment type="caution">
    <text evidence="14">The sequence shown here is derived from an EMBL/GenBank/DDBJ whole genome shotgun (WGS) entry which is preliminary data.</text>
</comment>
<evidence type="ECO:0000256" key="10">
    <source>
        <dbReference type="ARBA" id="ARBA00022989"/>
    </source>
</evidence>
<dbReference type="Gene3D" id="3.30.420.270">
    <property type="match status" value="1"/>
</dbReference>
<keyword evidence="7" id="KW-0997">Cell inner membrane</keyword>
<keyword evidence="9 12" id="KW-0653">Protein transport</keyword>
<keyword evidence="6" id="KW-1003">Cell membrane</keyword>
<dbReference type="InterPro" id="IPR003400">
    <property type="entry name" value="ExbD"/>
</dbReference>
<accession>A0A2S6NMU8</accession>
<name>A0A2S6NMU8_RHOGL</name>
<evidence type="ECO:0000256" key="11">
    <source>
        <dbReference type="ARBA" id="ARBA00023136"/>
    </source>
</evidence>
<evidence type="ECO:0000256" key="6">
    <source>
        <dbReference type="ARBA" id="ARBA00022475"/>
    </source>
</evidence>
<evidence type="ECO:0000256" key="2">
    <source>
        <dbReference type="ARBA" id="ARBA00004249"/>
    </source>
</evidence>
<keyword evidence="10 13" id="KW-1133">Transmembrane helix</keyword>
<dbReference type="GO" id="GO:0015031">
    <property type="term" value="P:protein transport"/>
    <property type="evidence" value="ECO:0007669"/>
    <property type="project" value="UniProtKB-KW"/>
</dbReference>
<feature type="transmembrane region" description="Helical" evidence="13">
    <location>
        <begin position="25"/>
        <end position="47"/>
    </location>
</feature>
<evidence type="ECO:0008006" key="16">
    <source>
        <dbReference type="Google" id="ProtNLM"/>
    </source>
</evidence>
<dbReference type="EMBL" id="NHRY01000045">
    <property type="protein sequence ID" value="PPQ37762.1"/>
    <property type="molecule type" value="Genomic_DNA"/>
</dbReference>
<evidence type="ECO:0000256" key="7">
    <source>
        <dbReference type="ARBA" id="ARBA00022519"/>
    </source>
</evidence>
<keyword evidence="15" id="KW-1185">Reference proteome</keyword>
<dbReference type="PANTHER" id="PTHR30558:SF12">
    <property type="entry name" value="BIOPOLYMER TRANSPORT PROTEIN EXBD"/>
    <property type="match status" value="1"/>
</dbReference>
<evidence type="ECO:0000256" key="5">
    <source>
        <dbReference type="ARBA" id="ARBA00022448"/>
    </source>
</evidence>
<evidence type="ECO:0000256" key="3">
    <source>
        <dbReference type="ARBA" id="ARBA00005811"/>
    </source>
</evidence>
<protein>
    <recommendedName>
        <fullName evidence="16">Biopolymer transporter ExbD</fullName>
    </recommendedName>
</protein>
<dbReference type="Pfam" id="PF02472">
    <property type="entry name" value="ExbD"/>
    <property type="match status" value="1"/>
</dbReference>
<dbReference type="AlphaFoldDB" id="A0A2S6NMU8"/>